<feature type="transmembrane region" description="Helical" evidence="1">
    <location>
        <begin position="130"/>
        <end position="158"/>
    </location>
</feature>
<feature type="transmembrane region" description="Helical" evidence="1">
    <location>
        <begin position="191"/>
        <end position="210"/>
    </location>
</feature>
<keyword evidence="1" id="KW-0812">Transmembrane</keyword>
<feature type="transmembrane region" description="Helical" evidence="1">
    <location>
        <begin position="164"/>
        <end position="184"/>
    </location>
</feature>
<reference evidence="2" key="2">
    <citation type="journal article" date="2023" name="Science">
        <title>Genomic signatures of disease resistance in endangered staghorn corals.</title>
        <authorList>
            <person name="Vollmer S.V."/>
            <person name="Selwyn J.D."/>
            <person name="Despard B.A."/>
            <person name="Roesel C.L."/>
        </authorList>
    </citation>
    <scope>NUCLEOTIDE SEQUENCE</scope>
    <source>
        <strain evidence="2">K2</strain>
    </source>
</reference>
<feature type="transmembrane region" description="Helical" evidence="1">
    <location>
        <begin position="86"/>
        <end position="109"/>
    </location>
</feature>
<evidence type="ECO:0000313" key="2">
    <source>
        <dbReference type="EMBL" id="KAK2560604.1"/>
    </source>
</evidence>
<organism evidence="2 3">
    <name type="scientific">Acropora cervicornis</name>
    <name type="common">Staghorn coral</name>
    <dbReference type="NCBI Taxonomy" id="6130"/>
    <lineage>
        <taxon>Eukaryota</taxon>
        <taxon>Metazoa</taxon>
        <taxon>Cnidaria</taxon>
        <taxon>Anthozoa</taxon>
        <taxon>Hexacorallia</taxon>
        <taxon>Scleractinia</taxon>
        <taxon>Astrocoeniina</taxon>
        <taxon>Acroporidae</taxon>
        <taxon>Acropora</taxon>
    </lineage>
</organism>
<dbReference type="PANTHER" id="PTHR33802:SF1">
    <property type="entry name" value="XK-RELATED PROTEIN"/>
    <property type="match status" value="1"/>
</dbReference>
<feature type="transmembrane region" description="Helical" evidence="1">
    <location>
        <begin position="28"/>
        <end position="52"/>
    </location>
</feature>
<dbReference type="AlphaFoldDB" id="A0AAD9QG99"/>
<dbReference type="Proteomes" id="UP001249851">
    <property type="component" value="Unassembled WGS sequence"/>
</dbReference>
<evidence type="ECO:0000313" key="3">
    <source>
        <dbReference type="Proteomes" id="UP001249851"/>
    </source>
</evidence>
<comment type="caution">
    <text evidence="2">The sequence shown here is derived from an EMBL/GenBank/DDBJ whole genome shotgun (WGS) entry which is preliminary data.</text>
</comment>
<gene>
    <name evidence="2" type="ORF">P5673_016337</name>
</gene>
<evidence type="ECO:0000256" key="1">
    <source>
        <dbReference type="SAM" id="Phobius"/>
    </source>
</evidence>
<proteinExistence type="predicted"/>
<feature type="transmembrane region" description="Helical" evidence="1">
    <location>
        <begin position="222"/>
        <end position="244"/>
    </location>
</feature>
<keyword evidence="3" id="KW-1185">Reference proteome</keyword>
<name>A0AAD9QG99_ACRCE</name>
<sequence length="262" mass="29663">MTSCFHHYVFIARDVSDKYYLEITPAGWAFSIWGLIYIWQGAWILYSLTLLCRSNAPNVISPIVFVLFSLANISNGSWIICWSHEWIQICSFLLFSITFFLYGTLATSYHTLNLRTKGVNNKDFVATQVLVNNGIALYATWCSIASLLNLATAITYFHGVEQDVASTISLSILALEVVVWFFLENTILDKYVRYTLSIYPVVIWALSASINKNWNSAKRNSILSVILLALACALLFARVIIVVWREKVKKTSGKQTKTFVIA</sequence>
<reference evidence="2" key="1">
    <citation type="journal article" date="2023" name="G3 (Bethesda)">
        <title>Whole genome assembly and annotation of the endangered Caribbean coral Acropora cervicornis.</title>
        <authorList>
            <person name="Selwyn J.D."/>
            <person name="Vollmer S.V."/>
        </authorList>
    </citation>
    <scope>NUCLEOTIDE SEQUENCE</scope>
    <source>
        <strain evidence="2">K2</strain>
    </source>
</reference>
<dbReference type="EMBL" id="JARQWQ010000035">
    <property type="protein sequence ID" value="KAK2560604.1"/>
    <property type="molecule type" value="Genomic_DNA"/>
</dbReference>
<protein>
    <submittedName>
        <fullName evidence="2">Uncharacterized protein</fullName>
    </submittedName>
</protein>
<feature type="transmembrane region" description="Helical" evidence="1">
    <location>
        <begin position="59"/>
        <end position="80"/>
    </location>
</feature>
<dbReference type="PANTHER" id="PTHR33802">
    <property type="entry name" value="SI:CH211-161H7.5-RELATED"/>
    <property type="match status" value="1"/>
</dbReference>
<accession>A0AAD9QG99</accession>
<keyword evidence="1" id="KW-0472">Membrane</keyword>
<keyword evidence="1" id="KW-1133">Transmembrane helix</keyword>